<evidence type="ECO:0000313" key="2">
    <source>
        <dbReference type="Proteomes" id="UP000623467"/>
    </source>
</evidence>
<organism evidence="1 2">
    <name type="scientific">Mycena sanguinolenta</name>
    <dbReference type="NCBI Taxonomy" id="230812"/>
    <lineage>
        <taxon>Eukaryota</taxon>
        <taxon>Fungi</taxon>
        <taxon>Dikarya</taxon>
        <taxon>Basidiomycota</taxon>
        <taxon>Agaricomycotina</taxon>
        <taxon>Agaricomycetes</taxon>
        <taxon>Agaricomycetidae</taxon>
        <taxon>Agaricales</taxon>
        <taxon>Marasmiineae</taxon>
        <taxon>Mycenaceae</taxon>
        <taxon>Mycena</taxon>
    </lineage>
</organism>
<sequence length="147" mass="16752">MMSIETSLRDPKLPPELEYRIFEIAALARPTGIPRLMLVARRVKYWIEPLLYRVVLFHSPSDEHSELGLPAFTQDSLIKMSDAKRQHIRHLFLDVLSKDHGLESWILSCTGLTNLFAYLYCTPEKIRLLSGLSGIHYLTIEASALSG</sequence>
<evidence type="ECO:0000313" key="1">
    <source>
        <dbReference type="EMBL" id="KAF7333276.1"/>
    </source>
</evidence>
<dbReference type="EMBL" id="JACAZH010000056">
    <property type="protein sequence ID" value="KAF7333276.1"/>
    <property type="molecule type" value="Genomic_DNA"/>
</dbReference>
<dbReference type="OrthoDB" id="3070099at2759"/>
<protein>
    <submittedName>
        <fullName evidence="1">Uncharacterized protein</fullName>
    </submittedName>
</protein>
<gene>
    <name evidence="1" type="ORF">MSAN_02422100</name>
</gene>
<proteinExistence type="predicted"/>
<name>A0A8H6X302_9AGAR</name>
<dbReference type="Proteomes" id="UP000623467">
    <property type="component" value="Unassembled WGS sequence"/>
</dbReference>
<keyword evidence="2" id="KW-1185">Reference proteome</keyword>
<comment type="caution">
    <text evidence="1">The sequence shown here is derived from an EMBL/GenBank/DDBJ whole genome shotgun (WGS) entry which is preliminary data.</text>
</comment>
<dbReference type="AlphaFoldDB" id="A0A8H6X302"/>
<accession>A0A8H6X302</accession>
<reference evidence="1" key="1">
    <citation type="submission" date="2020-05" db="EMBL/GenBank/DDBJ databases">
        <title>Mycena genomes resolve the evolution of fungal bioluminescence.</title>
        <authorList>
            <person name="Tsai I.J."/>
        </authorList>
    </citation>
    <scope>NUCLEOTIDE SEQUENCE</scope>
    <source>
        <strain evidence="1">160909Yilan</strain>
    </source>
</reference>